<sequence length="162" mass="18070">MGFSKRKAAGVKLNAFSRGVIETFRLGFVATVTSDGRPSLSPKGTFVVLDEETIAFGEIRSPQTIANLGHCAEVEVNFVDQWKRKGVRVRGTTRIVESGSDEFARIYPEWETLWGDLAKRVNRIVVIPVEDAKPLTTPPYDDGATEEDMIVLYKAKYAEIYP</sequence>
<feature type="domain" description="Pyridoxamine 5'-phosphate oxidase N-terminal" evidence="1">
    <location>
        <begin position="18"/>
        <end position="110"/>
    </location>
</feature>
<keyword evidence="2" id="KW-0560">Oxidoreductase</keyword>
<dbReference type="EC" id="1.4.3.5" evidence="2"/>
<dbReference type="SUPFAM" id="SSF50475">
    <property type="entry name" value="FMN-binding split barrel"/>
    <property type="match status" value="1"/>
</dbReference>
<dbReference type="PANTHER" id="PTHR40660">
    <property type="entry name" value="5'-PHOSPHATE OXIDASE PUTATIVE DOMAIN-CONTAINING PROTEIN-RELATED"/>
    <property type="match status" value="1"/>
</dbReference>
<evidence type="ECO:0000313" key="2">
    <source>
        <dbReference type="EMBL" id="MFB9231575.1"/>
    </source>
</evidence>
<dbReference type="PANTHER" id="PTHR40660:SF1">
    <property type="entry name" value="5'-PHOSPHATE OXIDASE PUTATIVE DOMAIN-CONTAINING PROTEIN-RELATED"/>
    <property type="match status" value="1"/>
</dbReference>
<evidence type="ECO:0000259" key="1">
    <source>
        <dbReference type="Pfam" id="PF01243"/>
    </source>
</evidence>
<reference evidence="2 3" key="1">
    <citation type="submission" date="2024-09" db="EMBL/GenBank/DDBJ databases">
        <authorList>
            <person name="Sun Q."/>
            <person name="Mori K."/>
        </authorList>
    </citation>
    <scope>NUCLEOTIDE SEQUENCE [LARGE SCALE GENOMIC DNA]</scope>
    <source>
        <strain evidence="2 3">CECT 8726</strain>
    </source>
</reference>
<organism evidence="2 3">
    <name type="scientific">Pseudohalocynthiibacter aestuariivivens</name>
    <dbReference type="NCBI Taxonomy" id="1591409"/>
    <lineage>
        <taxon>Bacteria</taxon>
        <taxon>Pseudomonadati</taxon>
        <taxon>Pseudomonadota</taxon>
        <taxon>Alphaproteobacteria</taxon>
        <taxon>Rhodobacterales</taxon>
        <taxon>Paracoccaceae</taxon>
        <taxon>Pseudohalocynthiibacter</taxon>
    </lineage>
</organism>
<dbReference type="Pfam" id="PF01243">
    <property type="entry name" value="PNPOx_N"/>
    <property type="match status" value="1"/>
</dbReference>
<dbReference type="EMBL" id="JBHMEA010000024">
    <property type="protein sequence ID" value="MFB9231575.1"/>
    <property type="molecule type" value="Genomic_DNA"/>
</dbReference>
<evidence type="ECO:0000313" key="3">
    <source>
        <dbReference type="Proteomes" id="UP001589683"/>
    </source>
</evidence>
<dbReference type="Proteomes" id="UP001589683">
    <property type="component" value="Unassembled WGS sequence"/>
</dbReference>
<dbReference type="EC" id="1.-.-.-" evidence="2"/>
<gene>
    <name evidence="2" type="ORF">ACFFUT_07230</name>
</gene>
<proteinExistence type="predicted"/>
<comment type="caution">
    <text evidence="2">The sequence shown here is derived from an EMBL/GenBank/DDBJ whole genome shotgun (WGS) entry which is preliminary data.</text>
</comment>
<dbReference type="InterPro" id="IPR012349">
    <property type="entry name" value="Split_barrel_FMN-bd"/>
</dbReference>
<accession>A0ABV5JEM5</accession>
<name>A0ABV5JEM5_9RHOB</name>
<keyword evidence="3" id="KW-1185">Reference proteome</keyword>
<dbReference type="RefSeq" id="WP_246531760.1">
    <property type="nucleotide sequence ID" value="NZ_JAGFNU010000009.1"/>
</dbReference>
<dbReference type="Gene3D" id="2.30.110.10">
    <property type="entry name" value="Electron Transport, Fmn-binding Protein, Chain A"/>
    <property type="match status" value="1"/>
</dbReference>
<dbReference type="GO" id="GO:0004733">
    <property type="term" value="F:pyridoxamine phosphate oxidase activity"/>
    <property type="evidence" value="ECO:0007669"/>
    <property type="project" value="UniProtKB-EC"/>
</dbReference>
<protein>
    <submittedName>
        <fullName evidence="2">Pyridoxamine 5'-phosphate oxidase family protein</fullName>
        <ecNumber evidence="2">1.-.-.-</ecNumber>
        <ecNumber evidence="2">1.4.3.5</ecNumber>
    </submittedName>
</protein>
<dbReference type="InterPro" id="IPR011576">
    <property type="entry name" value="Pyridox_Oxase_N"/>
</dbReference>